<dbReference type="GO" id="GO:0004657">
    <property type="term" value="F:proline dehydrogenase activity"/>
    <property type="evidence" value="ECO:0007669"/>
    <property type="project" value="TreeGrafter"/>
</dbReference>
<dbReference type="InterPro" id="IPR006076">
    <property type="entry name" value="FAD-dep_OxRdtase"/>
</dbReference>
<comment type="caution">
    <text evidence="7">The sequence shown here is derived from an EMBL/GenBank/DDBJ whole genome shotgun (WGS) entry which is preliminary data.</text>
</comment>
<dbReference type="AlphaFoldDB" id="A0A8H3A6G5"/>
<dbReference type="PANTHER" id="PTHR10961">
    <property type="entry name" value="PEROXISOMAL SARCOSINE OXIDASE"/>
    <property type="match status" value="1"/>
</dbReference>
<dbReference type="InterPro" id="IPR045170">
    <property type="entry name" value="MTOX"/>
</dbReference>
<evidence type="ECO:0000256" key="1">
    <source>
        <dbReference type="ARBA" id="ARBA00001974"/>
    </source>
</evidence>
<proteinExistence type="inferred from homology"/>
<evidence type="ECO:0000256" key="2">
    <source>
        <dbReference type="ARBA" id="ARBA00010989"/>
    </source>
</evidence>
<dbReference type="Pfam" id="PF01266">
    <property type="entry name" value="DAO"/>
    <property type="match status" value="1"/>
</dbReference>
<accession>A0A8H3A6G5</accession>
<dbReference type="GO" id="GO:0050031">
    <property type="term" value="F:L-pipecolate oxidase activity"/>
    <property type="evidence" value="ECO:0007669"/>
    <property type="project" value="TreeGrafter"/>
</dbReference>
<name>A0A8H3A6G5_9AGAM</name>
<sequence>MARGLGPSTTIPHIFHPKPVAPTTFTRHPFIMTHPSVLILGAGCFGLSTAYELLQRGYQNVTIIDRANELPAPDAASTDLNKIVRSAYRNGAYTRLAQESIRQWKTGDWDNAYHESGVLVCGGADGTAYSKAAHENDLAAGCRVELLPNVSDIKRCFPAEVALGEIADAKDESSGLARNWAYFNKDGGWVAATVGMKALLSRARTYEGRGLTILTGRRVTGLGLDQQGRAVGVKVTTNGNEEVLSADVVVLATGAWSSSLFPDEPFGLAKLMRATGHTSLTVQLTPEEYELYKNVPTLFDKETDLYTMPPTPSGLLKWGLHHKGAVSAHSVSTPRTGLSKDNTSPLDSTARIGVDGAGASCAVPKRMLKPMRDAMRKLYPDIADRDFASSRICWYADTIDEDWIIDYHPDHPRLLLATGGSGHGFKFLPVLGRVIADRLENKLDIESRELFSFTRARSGEHVERFGESFEIAEDELTSSVDLRAK</sequence>
<dbReference type="SUPFAM" id="SSF51905">
    <property type="entry name" value="FAD/NAD(P)-binding domain"/>
    <property type="match status" value="1"/>
</dbReference>
<dbReference type="EMBL" id="CAJMWS010000271">
    <property type="protein sequence ID" value="CAE6388353.1"/>
    <property type="molecule type" value="Genomic_DNA"/>
</dbReference>
<keyword evidence="4" id="KW-0274">FAD</keyword>
<evidence type="ECO:0000259" key="6">
    <source>
        <dbReference type="Pfam" id="PF01266"/>
    </source>
</evidence>
<evidence type="ECO:0000256" key="4">
    <source>
        <dbReference type="ARBA" id="ARBA00022827"/>
    </source>
</evidence>
<dbReference type="Gene3D" id="3.30.9.10">
    <property type="entry name" value="D-Amino Acid Oxidase, subunit A, domain 2"/>
    <property type="match status" value="1"/>
</dbReference>
<gene>
    <name evidence="7" type="ORF">RDB_LOCUS41293</name>
</gene>
<evidence type="ECO:0000313" key="7">
    <source>
        <dbReference type="EMBL" id="CAE6388353.1"/>
    </source>
</evidence>
<reference evidence="7" key="1">
    <citation type="submission" date="2021-01" db="EMBL/GenBank/DDBJ databases">
        <authorList>
            <person name="Kaushik A."/>
        </authorList>
    </citation>
    <scope>NUCLEOTIDE SEQUENCE</scope>
    <source>
        <strain evidence="7">AG1-1C</strain>
    </source>
</reference>
<keyword evidence="3" id="KW-0285">Flavoprotein</keyword>
<dbReference type="GO" id="GO:0008115">
    <property type="term" value="F:sarcosine oxidase activity"/>
    <property type="evidence" value="ECO:0007669"/>
    <property type="project" value="TreeGrafter"/>
</dbReference>
<protein>
    <recommendedName>
        <fullName evidence="6">FAD dependent oxidoreductase domain-containing protein</fullName>
    </recommendedName>
</protein>
<comment type="similarity">
    <text evidence="2">Belongs to the MSOX/MTOX family.</text>
</comment>
<feature type="domain" description="FAD dependent oxidoreductase" evidence="6">
    <location>
        <begin position="37"/>
        <end position="438"/>
    </location>
</feature>
<organism evidence="7 8">
    <name type="scientific">Rhizoctonia solani</name>
    <dbReference type="NCBI Taxonomy" id="456999"/>
    <lineage>
        <taxon>Eukaryota</taxon>
        <taxon>Fungi</taxon>
        <taxon>Dikarya</taxon>
        <taxon>Basidiomycota</taxon>
        <taxon>Agaricomycotina</taxon>
        <taxon>Agaricomycetes</taxon>
        <taxon>Cantharellales</taxon>
        <taxon>Ceratobasidiaceae</taxon>
        <taxon>Rhizoctonia</taxon>
    </lineage>
</organism>
<keyword evidence="5" id="KW-0560">Oxidoreductase</keyword>
<dbReference type="Proteomes" id="UP000663846">
    <property type="component" value="Unassembled WGS sequence"/>
</dbReference>
<evidence type="ECO:0000256" key="3">
    <source>
        <dbReference type="ARBA" id="ARBA00022630"/>
    </source>
</evidence>
<dbReference type="PANTHER" id="PTHR10961:SF46">
    <property type="entry name" value="PEROXISOMAL SARCOSINE OXIDASE"/>
    <property type="match status" value="1"/>
</dbReference>
<dbReference type="InterPro" id="IPR036188">
    <property type="entry name" value="FAD/NAD-bd_sf"/>
</dbReference>
<dbReference type="Gene3D" id="3.50.50.60">
    <property type="entry name" value="FAD/NAD(P)-binding domain"/>
    <property type="match status" value="1"/>
</dbReference>
<dbReference type="GO" id="GO:0050660">
    <property type="term" value="F:flavin adenine dinucleotide binding"/>
    <property type="evidence" value="ECO:0007669"/>
    <property type="project" value="InterPro"/>
</dbReference>
<comment type="cofactor">
    <cofactor evidence="1">
        <name>FAD</name>
        <dbReference type="ChEBI" id="CHEBI:57692"/>
    </cofactor>
</comment>
<evidence type="ECO:0000256" key="5">
    <source>
        <dbReference type="ARBA" id="ARBA00023002"/>
    </source>
</evidence>
<evidence type="ECO:0000313" key="8">
    <source>
        <dbReference type="Proteomes" id="UP000663846"/>
    </source>
</evidence>